<evidence type="ECO:0000313" key="2">
    <source>
        <dbReference type="EMBL" id="BDG09178.1"/>
    </source>
</evidence>
<name>A0ABM7XBG3_9BACT</name>
<organism evidence="2 3">
    <name type="scientific">Anaeromyxobacter paludicola</name>
    <dbReference type="NCBI Taxonomy" id="2918171"/>
    <lineage>
        <taxon>Bacteria</taxon>
        <taxon>Pseudomonadati</taxon>
        <taxon>Myxococcota</taxon>
        <taxon>Myxococcia</taxon>
        <taxon>Myxococcales</taxon>
        <taxon>Cystobacterineae</taxon>
        <taxon>Anaeromyxobacteraceae</taxon>
        <taxon>Anaeromyxobacter</taxon>
    </lineage>
</organism>
<keyword evidence="3" id="KW-1185">Reference proteome</keyword>
<sequence>MSRGMDGAPKRLSRRLVLELLAAAPVAAGCALAGRQPPGEAEPRPGRAAPAAPAQDPLRAIRDQPLPADAEPAFVFRAVAPAESP</sequence>
<reference evidence="3" key="1">
    <citation type="journal article" date="2022" name="Int. J. Syst. Evol. Microbiol.">
        <title>Anaeromyxobacter oryzae sp. nov., Anaeromyxobacter diazotrophicus sp. nov. and Anaeromyxobacter paludicola sp. nov., isolated from paddy soils.</title>
        <authorList>
            <person name="Itoh H."/>
            <person name="Xu Z."/>
            <person name="Mise K."/>
            <person name="Masuda Y."/>
            <person name="Ushijima N."/>
            <person name="Hayakawa C."/>
            <person name="Shiratori Y."/>
            <person name="Senoo K."/>
        </authorList>
    </citation>
    <scope>NUCLEOTIDE SEQUENCE [LARGE SCALE GENOMIC DNA]</scope>
    <source>
        <strain evidence="3">Red630</strain>
    </source>
</reference>
<protein>
    <submittedName>
        <fullName evidence="2">Uncharacterized protein</fullName>
    </submittedName>
</protein>
<evidence type="ECO:0000313" key="3">
    <source>
        <dbReference type="Proteomes" id="UP001162734"/>
    </source>
</evidence>
<dbReference type="Proteomes" id="UP001162734">
    <property type="component" value="Chromosome"/>
</dbReference>
<gene>
    <name evidence="2" type="ORF">AMPC_22910</name>
</gene>
<dbReference type="EMBL" id="AP025592">
    <property type="protein sequence ID" value="BDG09178.1"/>
    <property type="molecule type" value="Genomic_DNA"/>
</dbReference>
<accession>A0ABM7XBG3</accession>
<evidence type="ECO:0000256" key="1">
    <source>
        <dbReference type="SAM" id="MobiDB-lite"/>
    </source>
</evidence>
<dbReference type="PROSITE" id="PS51257">
    <property type="entry name" value="PROKAR_LIPOPROTEIN"/>
    <property type="match status" value="1"/>
</dbReference>
<feature type="region of interest" description="Disordered" evidence="1">
    <location>
        <begin position="33"/>
        <end position="64"/>
    </location>
</feature>
<proteinExistence type="predicted"/>